<dbReference type="AlphaFoldDB" id="A0A1I1H092"/>
<proteinExistence type="predicted"/>
<evidence type="ECO:0000313" key="4">
    <source>
        <dbReference type="Proteomes" id="UP000198862"/>
    </source>
</evidence>
<name>A0A1I1H092_9GAMM</name>
<organism evidence="3 4">
    <name type="scientific">Pseudoalteromonas denitrificans DSM 6059</name>
    <dbReference type="NCBI Taxonomy" id="1123010"/>
    <lineage>
        <taxon>Bacteria</taxon>
        <taxon>Pseudomonadati</taxon>
        <taxon>Pseudomonadota</taxon>
        <taxon>Gammaproteobacteria</taxon>
        <taxon>Alteromonadales</taxon>
        <taxon>Pseudoalteromonadaceae</taxon>
        <taxon>Pseudoalteromonas</taxon>
    </lineage>
</organism>
<dbReference type="EMBL" id="FOLO01000005">
    <property type="protein sequence ID" value="SFC16962.1"/>
    <property type="molecule type" value="Genomic_DNA"/>
</dbReference>
<dbReference type="Gene3D" id="2.40.160.10">
    <property type="entry name" value="Porin"/>
    <property type="match status" value="1"/>
</dbReference>
<reference evidence="3 4" key="1">
    <citation type="submission" date="2016-10" db="EMBL/GenBank/DDBJ databases">
        <authorList>
            <person name="de Groot N.N."/>
        </authorList>
    </citation>
    <scope>NUCLEOTIDE SEQUENCE [LARGE SCALE GENOMIC DNA]</scope>
    <source>
        <strain evidence="3 4">DSM 6059</strain>
    </source>
</reference>
<dbReference type="RefSeq" id="WP_091981177.1">
    <property type="nucleotide sequence ID" value="NZ_FOLO01000005.1"/>
</dbReference>
<dbReference type="SUPFAM" id="SSF56935">
    <property type="entry name" value="Porins"/>
    <property type="match status" value="1"/>
</dbReference>
<dbReference type="STRING" id="1123010.SAMN02745724_01084"/>
<dbReference type="Pfam" id="PF13372">
    <property type="entry name" value="Alginate_exp"/>
    <property type="match status" value="1"/>
</dbReference>
<feature type="signal peptide" evidence="1">
    <location>
        <begin position="1"/>
        <end position="27"/>
    </location>
</feature>
<accession>A0A1I1H092</accession>
<sequence length="398" mass="43216">MKKAIFSISKIVLALSSVLGVSQIALADSGSSVTNAVAEGTVKINMRARYENVDQDNASKDANAGTLRTRLTYRTADFKGFNVLAEVDNVTATGQYNSTDNGKGAYSVVADPEGTDVNQISLNYKNGGLKATFGRQRILHNGQRFVGGVGWRQNEQTYDGYRLQYAVNKSLNFDYSYIYNINRIFGNSSGKPDMRGAFQLATVNYKFNKAHKITGFVYDLDYDMSANSSTQTLGFDYNGKFGGLKLHASYASQSDTADSLKDFSADYYALDASFKVSSITLKAGIESLGSDNGVAFSTPLATLHKFQGFADLFLGTPSAGIEDIFAGIATKIGPVAVSATYHDFSSDVDSIDYGSEIDLTAKYKFSKKVTGLIKYADYSADDHGVDTSKLWLMVNVNF</sequence>
<evidence type="ECO:0000313" key="3">
    <source>
        <dbReference type="EMBL" id="SFC16962.1"/>
    </source>
</evidence>
<dbReference type="InterPro" id="IPR023614">
    <property type="entry name" value="Porin_dom_sf"/>
</dbReference>
<feature type="domain" description="Alginate export" evidence="2">
    <location>
        <begin position="43"/>
        <end position="181"/>
    </location>
</feature>
<dbReference type="InterPro" id="IPR025388">
    <property type="entry name" value="Alginate_export_dom"/>
</dbReference>
<keyword evidence="4" id="KW-1185">Reference proteome</keyword>
<gene>
    <name evidence="3" type="ORF">SAMN02745724_01084</name>
</gene>
<evidence type="ECO:0000256" key="1">
    <source>
        <dbReference type="SAM" id="SignalP"/>
    </source>
</evidence>
<evidence type="ECO:0000259" key="2">
    <source>
        <dbReference type="Pfam" id="PF13372"/>
    </source>
</evidence>
<feature type="chain" id="PRO_5011744181" evidence="1">
    <location>
        <begin position="28"/>
        <end position="398"/>
    </location>
</feature>
<dbReference type="Proteomes" id="UP000198862">
    <property type="component" value="Unassembled WGS sequence"/>
</dbReference>
<dbReference type="OrthoDB" id="9767539at2"/>
<protein>
    <submittedName>
        <fullName evidence="3">Alginate export</fullName>
    </submittedName>
</protein>
<keyword evidence="1" id="KW-0732">Signal</keyword>